<accession>A0A0C9U6M4</accession>
<gene>
    <name evidence="3" type="ORF">PAXINDRAFT_99858</name>
</gene>
<reference evidence="3 4" key="1">
    <citation type="submission" date="2014-06" db="EMBL/GenBank/DDBJ databases">
        <authorList>
            <consortium name="DOE Joint Genome Institute"/>
            <person name="Kuo A."/>
            <person name="Kohler A."/>
            <person name="Nagy L.G."/>
            <person name="Floudas D."/>
            <person name="Copeland A."/>
            <person name="Barry K.W."/>
            <person name="Cichocki N."/>
            <person name="Veneault-Fourrey C."/>
            <person name="LaButti K."/>
            <person name="Lindquist E.A."/>
            <person name="Lipzen A."/>
            <person name="Lundell T."/>
            <person name="Morin E."/>
            <person name="Murat C."/>
            <person name="Sun H."/>
            <person name="Tunlid A."/>
            <person name="Henrissat B."/>
            <person name="Grigoriev I.V."/>
            <person name="Hibbett D.S."/>
            <person name="Martin F."/>
            <person name="Nordberg H.P."/>
            <person name="Cantor M.N."/>
            <person name="Hua S.X."/>
        </authorList>
    </citation>
    <scope>NUCLEOTIDE SEQUENCE [LARGE SCALE GENOMIC DNA]</scope>
    <source>
        <strain evidence="3 4">ATCC 200175</strain>
    </source>
</reference>
<dbReference type="OrthoDB" id="5584477at2759"/>
<name>A0A0C9U6M4_PAXIN</name>
<dbReference type="AlphaFoldDB" id="A0A0C9U6M4"/>
<feature type="compositionally biased region" description="Polar residues" evidence="2">
    <location>
        <begin position="27"/>
        <end position="38"/>
    </location>
</feature>
<evidence type="ECO:0000313" key="3">
    <source>
        <dbReference type="EMBL" id="KIJ14796.1"/>
    </source>
</evidence>
<evidence type="ECO:0000256" key="1">
    <source>
        <dbReference type="SAM" id="Coils"/>
    </source>
</evidence>
<feature type="coiled-coil region" evidence="1">
    <location>
        <begin position="223"/>
        <end position="250"/>
    </location>
</feature>
<keyword evidence="1" id="KW-0175">Coiled coil</keyword>
<sequence>MFKFQKRPLFVSKGKLLVQTSQSPHSRFSLASTRNQTPAARRRDPSLGSKVQDVGRVLFPSACEPEQLHIVASAKSGGMMAPTKGSRVLVVLVFRELRSVKELRSEERVDGQVIGVLSDHDLAFLTSLPGRLDGQAGQVKHINRHDMESFISVWVFAKVDANQCSTKKNNFLSPTDIHPPGHLPDANDIRLISFKEFLACQFDLQRQHRLELEMALLQMIKGSTAAASQIAELQEDVKRLEAELVEESDDVVFHKFVAKIDATLGFSRRQ</sequence>
<organism evidence="3 4">
    <name type="scientific">Paxillus involutus ATCC 200175</name>
    <dbReference type="NCBI Taxonomy" id="664439"/>
    <lineage>
        <taxon>Eukaryota</taxon>
        <taxon>Fungi</taxon>
        <taxon>Dikarya</taxon>
        <taxon>Basidiomycota</taxon>
        <taxon>Agaricomycotina</taxon>
        <taxon>Agaricomycetes</taxon>
        <taxon>Agaricomycetidae</taxon>
        <taxon>Boletales</taxon>
        <taxon>Paxilineae</taxon>
        <taxon>Paxillaceae</taxon>
        <taxon>Paxillus</taxon>
    </lineage>
</organism>
<feature type="region of interest" description="Disordered" evidence="2">
    <location>
        <begin position="27"/>
        <end position="48"/>
    </location>
</feature>
<evidence type="ECO:0000313" key="4">
    <source>
        <dbReference type="Proteomes" id="UP000053647"/>
    </source>
</evidence>
<evidence type="ECO:0000256" key="2">
    <source>
        <dbReference type="SAM" id="MobiDB-lite"/>
    </source>
</evidence>
<dbReference type="HOGENOM" id="CLU_1030954_0_0_1"/>
<dbReference type="EMBL" id="KN819340">
    <property type="protein sequence ID" value="KIJ14796.1"/>
    <property type="molecule type" value="Genomic_DNA"/>
</dbReference>
<keyword evidence="4" id="KW-1185">Reference proteome</keyword>
<reference evidence="4" key="2">
    <citation type="submission" date="2015-01" db="EMBL/GenBank/DDBJ databases">
        <title>Evolutionary Origins and Diversification of the Mycorrhizal Mutualists.</title>
        <authorList>
            <consortium name="DOE Joint Genome Institute"/>
            <consortium name="Mycorrhizal Genomics Consortium"/>
            <person name="Kohler A."/>
            <person name="Kuo A."/>
            <person name="Nagy L.G."/>
            <person name="Floudas D."/>
            <person name="Copeland A."/>
            <person name="Barry K.W."/>
            <person name="Cichocki N."/>
            <person name="Veneault-Fourrey C."/>
            <person name="LaButti K."/>
            <person name="Lindquist E.A."/>
            <person name="Lipzen A."/>
            <person name="Lundell T."/>
            <person name="Morin E."/>
            <person name="Murat C."/>
            <person name="Riley R."/>
            <person name="Ohm R."/>
            <person name="Sun H."/>
            <person name="Tunlid A."/>
            <person name="Henrissat B."/>
            <person name="Grigoriev I.V."/>
            <person name="Hibbett D.S."/>
            <person name="Martin F."/>
        </authorList>
    </citation>
    <scope>NUCLEOTIDE SEQUENCE [LARGE SCALE GENOMIC DNA]</scope>
    <source>
        <strain evidence="4">ATCC 200175</strain>
    </source>
</reference>
<protein>
    <submittedName>
        <fullName evidence="3">Uncharacterized protein</fullName>
    </submittedName>
</protein>
<proteinExistence type="predicted"/>
<dbReference type="Proteomes" id="UP000053647">
    <property type="component" value="Unassembled WGS sequence"/>
</dbReference>